<reference evidence="1" key="1">
    <citation type="journal article" date="2023" name="Front. Microbiol.">
        <title>Genomic diversity and taxonomic marker for Arcobacter species.</title>
        <authorList>
            <person name="Zhou G."/>
            <person name="Gu Y."/>
            <person name="Wang H."/>
            <person name="Chen X."/>
            <person name="Zhang X."/>
            <person name="Shao Z."/>
            <person name="Yan X."/>
            <person name="Zhang J."/>
            <person name="Zhang M."/>
        </authorList>
    </citation>
    <scope>NUCLEOTIDE SEQUENCE</scope>
    <source>
        <strain evidence="1">BJSY19SF1-2</strain>
    </source>
</reference>
<organism evidence="1 2">
    <name type="scientific">Aliarcobacter skirrowii</name>
    <dbReference type="NCBI Taxonomy" id="28200"/>
    <lineage>
        <taxon>Bacteria</taxon>
        <taxon>Pseudomonadati</taxon>
        <taxon>Campylobacterota</taxon>
        <taxon>Epsilonproteobacteria</taxon>
        <taxon>Campylobacterales</taxon>
        <taxon>Arcobacteraceae</taxon>
        <taxon>Aliarcobacter</taxon>
    </lineage>
</organism>
<dbReference type="EMBL" id="JAUQUR010000002">
    <property type="protein sequence ID" value="MDX4069134.1"/>
    <property type="molecule type" value="Genomic_DNA"/>
</dbReference>
<dbReference type="RefSeq" id="WP_319047894.1">
    <property type="nucleotide sequence ID" value="NZ_JAUQUR010000002.1"/>
</dbReference>
<reference evidence="1" key="2">
    <citation type="submission" date="2023-07" db="EMBL/GenBank/DDBJ databases">
        <authorList>
            <person name="Zhang M."/>
            <person name="Zhou G."/>
        </authorList>
    </citation>
    <scope>NUCLEOTIDE SEQUENCE</scope>
    <source>
        <strain evidence="1">BJSY19SF1-2</strain>
    </source>
</reference>
<gene>
    <name evidence="1" type="ORF">Q6A80_05275</name>
</gene>
<comment type="caution">
    <text evidence="1">The sequence shown here is derived from an EMBL/GenBank/DDBJ whole genome shotgun (WGS) entry which is preliminary data.</text>
</comment>
<accession>A0AAW9DA92</accession>
<sequence>MAGIHTLSDVKEYLQDNSFSITDDRIKKCYDLIPNPEVRVNSDDKQWVACVTQDFEEQTTIDAIAKIFSKDRDLLTDEDIKEQAEEVCKIFKRKEISHKPRIPFYVLMIDRIIK</sequence>
<protein>
    <submittedName>
        <fullName evidence="1">Uncharacterized protein</fullName>
    </submittedName>
</protein>
<name>A0AAW9DA92_9BACT</name>
<evidence type="ECO:0000313" key="1">
    <source>
        <dbReference type="EMBL" id="MDX4069134.1"/>
    </source>
</evidence>
<evidence type="ECO:0000313" key="2">
    <source>
        <dbReference type="Proteomes" id="UP001283691"/>
    </source>
</evidence>
<proteinExistence type="predicted"/>
<dbReference type="Proteomes" id="UP001283691">
    <property type="component" value="Unassembled WGS sequence"/>
</dbReference>
<dbReference type="AlphaFoldDB" id="A0AAW9DA92"/>